<gene>
    <name evidence="6" type="ORF">A3L08_00345</name>
</gene>
<name>A0A218P535_9EURY</name>
<feature type="transmembrane region" description="Helical" evidence="5">
    <location>
        <begin position="212"/>
        <end position="237"/>
    </location>
</feature>
<sequence length="268" mass="28444">MASVSAVIKNLRPFEGRAYVALIGLALLMNLQEAGPEELITALIAGVLFVWYAFSINNCFDVDTDSLNPLKARKNPVASGELTLREGLGLSALLAMAGTGLAFTLNREAFAVYAVMTTLATIYSAPPRLKARPVVDVLSHGLFFGGLPFLYGALVDGSLSQTEIWLAAAITFYSFALELRNHLEDYESDLKAGLRTTPVVIGKGKSEALVDIFSLIAIGIVLYTLTPPMAVVSSLVVARRGLGIKPKTAHRAFDAAMVVALLLAGGSS</sequence>
<evidence type="ECO:0000256" key="1">
    <source>
        <dbReference type="ARBA" id="ARBA00004651"/>
    </source>
</evidence>
<keyword evidence="2 5" id="KW-0812">Transmembrane</keyword>
<dbReference type="Pfam" id="PF01040">
    <property type="entry name" value="UbiA"/>
    <property type="match status" value="1"/>
</dbReference>
<evidence type="ECO:0000256" key="5">
    <source>
        <dbReference type="SAM" id="Phobius"/>
    </source>
</evidence>
<evidence type="ECO:0000313" key="7">
    <source>
        <dbReference type="Proteomes" id="UP000197418"/>
    </source>
</evidence>
<protein>
    <submittedName>
        <fullName evidence="6">4-hydroxybenzoate polyprenyltransferase</fullName>
    </submittedName>
</protein>
<dbReference type="InterPro" id="IPR044878">
    <property type="entry name" value="UbiA_sf"/>
</dbReference>
<dbReference type="Proteomes" id="UP000197418">
    <property type="component" value="Chromosome"/>
</dbReference>
<keyword evidence="7" id="KW-1185">Reference proteome</keyword>
<dbReference type="AlphaFoldDB" id="A0A218P535"/>
<dbReference type="Gene3D" id="1.20.120.1780">
    <property type="entry name" value="UbiA prenyltransferase"/>
    <property type="match status" value="1"/>
</dbReference>
<comment type="subcellular location">
    <subcellularLocation>
        <location evidence="1">Cell membrane</location>
        <topology evidence="1">Multi-pass membrane protein</topology>
    </subcellularLocation>
</comment>
<reference evidence="6 7" key="1">
    <citation type="submission" date="2016-04" db="EMBL/GenBank/DDBJ databases">
        <title>Complete genome sequence of Thermococcus pacificus type strain P4.</title>
        <authorList>
            <person name="Oger P.M."/>
        </authorList>
    </citation>
    <scope>NUCLEOTIDE SEQUENCE [LARGE SCALE GENOMIC DNA]</scope>
    <source>
        <strain evidence="6 7">P-4</strain>
    </source>
</reference>
<dbReference type="Gene3D" id="1.10.357.140">
    <property type="entry name" value="UbiA prenyltransferase"/>
    <property type="match status" value="1"/>
</dbReference>
<dbReference type="OrthoDB" id="305381at2157"/>
<dbReference type="KEGG" id="tpaf:A3L08_00345"/>
<keyword evidence="6" id="KW-0808">Transferase</keyword>
<evidence type="ECO:0000313" key="6">
    <source>
        <dbReference type="EMBL" id="ASJ05892.1"/>
    </source>
</evidence>
<dbReference type="EMBL" id="CP015102">
    <property type="protein sequence ID" value="ASJ05892.1"/>
    <property type="molecule type" value="Genomic_DNA"/>
</dbReference>
<evidence type="ECO:0000256" key="3">
    <source>
        <dbReference type="ARBA" id="ARBA00022989"/>
    </source>
</evidence>
<dbReference type="InterPro" id="IPR050475">
    <property type="entry name" value="Prenyltransferase_related"/>
</dbReference>
<feature type="transmembrane region" description="Helical" evidence="5">
    <location>
        <begin position="137"/>
        <end position="155"/>
    </location>
</feature>
<dbReference type="PANTHER" id="PTHR42723:SF1">
    <property type="entry name" value="CHLOROPHYLL SYNTHASE, CHLOROPLASTIC"/>
    <property type="match status" value="1"/>
</dbReference>
<evidence type="ECO:0000256" key="4">
    <source>
        <dbReference type="ARBA" id="ARBA00023136"/>
    </source>
</evidence>
<feature type="transmembrane region" description="Helical" evidence="5">
    <location>
        <begin position="109"/>
        <end position="125"/>
    </location>
</feature>
<dbReference type="InterPro" id="IPR000537">
    <property type="entry name" value="UbiA_prenyltransferase"/>
</dbReference>
<evidence type="ECO:0000256" key="2">
    <source>
        <dbReference type="ARBA" id="ARBA00022692"/>
    </source>
</evidence>
<proteinExistence type="predicted"/>
<keyword evidence="4 5" id="KW-0472">Membrane</keyword>
<feature type="transmembrane region" description="Helical" evidence="5">
    <location>
        <begin position="82"/>
        <end position="103"/>
    </location>
</feature>
<organism evidence="6 7">
    <name type="scientific">Thermococcus pacificus</name>
    <dbReference type="NCBI Taxonomy" id="71998"/>
    <lineage>
        <taxon>Archaea</taxon>
        <taxon>Methanobacteriati</taxon>
        <taxon>Methanobacteriota</taxon>
        <taxon>Thermococci</taxon>
        <taxon>Thermococcales</taxon>
        <taxon>Thermococcaceae</taxon>
        <taxon>Thermococcus</taxon>
    </lineage>
</organism>
<dbReference type="PANTHER" id="PTHR42723">
    <property type="entry name" value="CHLOROPHYLL SYNTHASE"/>
    <property type="match status" value="1"/>
</dbReference>
<dbReference type="GO" id="GO:0016765">
    <property type="term" value="F:transferase activity, transferring alkyl or aryl (other than methyl) groups"/>
    <property type="evidence" value="ECO:0007669"/>
    <property type="project" value="InterPro"/>
</dbReference>
<dbReference type="GO" id="GO:0005886">
    <property type="term" value="C:plasma membrane"/>
    <property type="evidence" value="ECO:0007669"/>
    <property type="project" value="UniProtKB-SubCell"/>
</dbReference>
<feature type="transmembrane region" description="Helical" evidence="5">
    <location>
        <begin position="39"/>
        <end position="61"/>
    </location>
</feature>
<keyword evidence="3 5" id="KW-1133">Transmembrane helix</keyword>
<accession>A0A218P535</accession>